<sequence length="138" mass="14883">MLREPSMRVRYVDIECRFAGYALQLVQSNADLLLIEACGYPLMLDSFTPSIIRVRSESKLGVAMYGNGAWAAGVGEDAGVDGEDVSHGEEGGGAGTELGGEGGVAFVEFEAFSDPRFGDEGVETGQRGRFLVRWRLEK</sequence>
<protein>
    <submittedName>
        <fullName evidence="1">Uncharacterized protein</fullName>
    </submittedName>
</protein>
<dbReference type="Proteomes" id="UP001056120">
    <property type="component" value="Linkage Group LG01"/>
</dbReference>
<gene>
    <name evidence="1" type="ORF">L1987_00677</name>
</gene>
<reference evidence="2" key="1">
    <citation type="journal article" date="2022" name="Mol. Ecol. Resour.">
        <title>The genomes of chicory, endive, great burdock and yacon provide insights into Asteraceae palaeo-polyploidization history and plant inulin production.</title>
        <authorList>
            <person name="Fan W."/>
            <person name="Wang S."/>
            <person name="Wang H."/>
            <person name="Wang A."/>
            <person name="Jiang F."/>
            <person name="Liu H."/>
            <person name="Zhao H."/>
            <person name="Xu D."/>
            <person name="Zhang Y."/>
        </authorList>
    </citation>
    <scope>NUCLEOTIDE SEQUENCE [LARGE SCALE GENOMIC DNA]</scope>
    <source>
        <strain evidence="2">cv. Yunnan</strain>
    </source>
</reference>
<accession>A0ACB9K313</accession>
<reference evidence="1 2" key="2">
    <citation type="journal article" date="2022" name="Mol. Ecol. Resour.">
        <title>The genomes of chicory, endive, great burdock and yacon provide insights into Asteraceae paleo-polyploidization history and plant inulin production.</title>
        <authorList>
            <person name="Fan W."/>
            <person name="Wang S."/>
            <person name="Wang H."/>
            <person name="Wang A."/>
            <person name="Jiang F."/>
            <person name="Liu H."/>
            <person name="Zhao H."/>
            <person name="Xu D."/>
            <person name="Zhang Y."/>
        </authorList>
    </citation>
    <scope>NUCLEOTIDE SEQUENCE [LARGE SCALE GENOMIC DNA]</scope>
    <source>
        <strain evidence="2">cv. Yunnan</strain>
        <tissue evidence="1">Leaves</tissue>
    </source>
</reference>
<proteinExistence type="predicted"/>
<keyword evidence="2" id="KW-1185">Reference proteome</keyword>
<evidence type="ECO:0000313" key="1">
    <source>
        <dbReference type="EMBL" id="KAI3826628.1"/>
    </source>
</evidence>
<name>A0ACB9K313_9ASTR</name>
<organism evidence="1 2">
    <name type="scientific">Smallanthus sonchifolius</name>
    <dbReference type="NCBI Taxonomy" id="185202"/>
    <lineage>
        <taxon>Eukaryota</taxon>
        <taxon>Viridiplantae</taxon>
        <taxon>Streptophyta</taxon>
        <taxon>Embryophyta</taxon>
        <taxon>Tracheophyta</taxon>
        <taxon>Spermatophyta</taxon>
        <taxon>Magnoliopsida</taxon>
        <taxon>eudicotyledons</taxon>
        <taxon>Gunneridae</taxon>
        <taxon>Pentapetalae</taxon>
        <taxon>asterids</taxon>
        <taxon>campanulids</taxon>
        <taxon>Asterales</taxon>
        <taxon>Asteraceae</taxon>
        <taxon>Asteroideae</taxon>
        <taxon>Heliantheae alliance</taxon>
        <taxon>Millerieae</taxon>
        <taxon>Smallanthus</taxon>
    </lineage>
</organism>
<dbReference type="EMBL" id="CM042018">
    <property type="protein sequence ID" value="KAI3826628.1"/>
    <property type="molecule type" value="Genomic_DNA"/>
</dbReference>
<comment type="caution">
    <text evidence="1">The sequence shown here is derived from an EMBL/GenBank/DDBJ whole genome shotgun (WGS) entry which is preliminary data.</text>
</comment>
<evidence type="ECO:0000313" key="2">
    <source>
        <dbReference type="Proteomes" id="UP001056120"/>
    </source>
</evidence>